<evidence type="ECO:0000313" key="3">
    <source>
        <dbReference type="Proteomes" id="UP001385951"/>
    </source>
</evidence>
<feature type="compositionally biased region" description="Polar residues" evidence="1">
    <location>
        <begin position="491"/>
        <end position="500"/>
    </location>
</feature>
<dbReference type="Proteomes" id="UP001385951">
    <property type="component" value="Unassembled WGS sequence"/>
</dbReference>
<protein>
    <submittedName>
        <fullName evidence="2">Uncharacterized protein</fullName>
    </submittedName>
</protein>
<feature type="compositionally biased region" description="Low complexity" evidence="1">
    <location>
        <begin position="347"/>
        <end position="378"/>
    </location>
</feature>
<dbReference type="AlphaFoldDB" id="A0AAW0FB08"/>
<name>A0AAW0FB08_9APHY</name>
<feature type="region of interest" description="Disordered" evidence="1">
    <location>
        <begin position="341"/>
        <end position="592"/>
    </location>
</feature>
<evidence type="ECO:0000256" key="1">
    <source>
        <dbReference type="SAM" id="MobiDB-lite"/>
    </source>
</evidence>
<sequence>MPRSQASKPSADVSLPKKRGPDSWLRGTKLKFLMSLEDEWKVAHNAGPATVGVFYDRVTTQWIYMYGYTLPLEEDNPNHDQPPQTGLEKIPFLENQPAAVVASRTAYWQELRRKLARWFYGQKNIKKSEVASGIEGLFSLIHSTTSKPSRKLSPYQYYQSHYWDTRIAPYIPPALEAAYKDAISKGEALTPEVKKSIRMRIQQNVSKECWNKEDTTFKVQVQAEFEESNSKTNDRNAKLCDQPKSAEDYDHALKAAGPVLHAIAQGLAQKYGMVVSILMAGPIGEDGGKIGVRSYHVGETTTRSKVTWPDFNKAAYSNTVEDFTKFAMSVFTPQECQGHALLPKPPVTSGSTAASSSTPSSSTPSSSTPSSQPTFTPSDDASRQLETGSPETGDESSRPTSDDFNSQEPVRPTTPSDHDDLPLTNQGPLYQPIIRSGEDSIPPRPTTPIVPTVSPSTITPSLSPSTAISPALTQVAPILPSPADSPGSPFVDTTSENPASHASGASGKSDHQVDSLGTIGPSAIQTQANDGTPAASVDEHTEPTLPDPPSDSSYIASREHAISSQSSTVTTLPSEEGSQLRRSNRQSRPTERARDFALNTHARDLSVRVTPSPSIDLSLLQQFPKMIIPMYDTIVKSAGLDKSWDACIARWLLVESQNKQRVSDQLSAAHRPSDYTSWLSLGRPLFEPVKVNPEAFGVAFRAWWVSLQPSARENERLLRPSSIPMTEWKSLRKFHRTGFSLLMIGLSWWGIAVKGLSAKSPQFALWKSMVEDVDWVLQQWLGPGEQPQVQNKRAGTRSTEGRPPKRVRH</sequence>
<feature type="region of interest" description="Disordered" evidence="1">
    <location>
        <begin position="786"/>
        <end position="809"/>
    </location>
</feature>
<feature type="compositionally biased region" description="Polar residues" evidence="1">
    <location>
        <begin position="562"/>
        <end position="581"/>
    </location>
</feature>
<organism evidence="2 3">
    <name type="scientific">Cerrena zonata</name>
    <dbReference type="NCBI Taxonomy" id="2478898"/>
    <lineage>
        <taxon>Eukaryota</taxon>
        <taxon>Fungi</taxon>
        <taxon>Dikarya</taxon>
        <taxon>Basidiomycota</taxon>
        <taxon>Agaricomycotina</taxon>
        <taxon>Agaricomycetes</taxon>
        <taxon>Polyporales</taxon>
        <taxon>Cerrenaceae</taxon>
        <taxon>Cerrena</taxon>
    </lineage>
</organism>
<gene>
    <name evidence="2" type="ORF">QCA50_021042</name>
</gene>
<comment type="caution">
    <text evidence="2">The sequence shown here is derived from an EMBL/GenBank/DDBJ whole genome shotgun (WGS) entry which is preliminary data.</text>
</comment>
<feature type="compositionally biased region" description="Low complexity" evidence="1">
    <location>
        <begin position="449"/>
        <end position="472"/>
    </location>
</feature>
<evidence type="ECO:0000313" key="2">
    <source>
        <dbReference type="EMBL" id="KAK7676007.1"/>
    </source>
</evidence>
<feature type="compositionally biased region" description="Polar residues" evidence="1">
    <location>
        <begin position="787"/>
        <end position="798"/>
    </location>
</feature>
<accession>A0AAW0FB08</accession>
<keyword evidence="3" id="KW-1185">Reference proteome</keyword>
<reference evidence="2 3" key="1">
    <citation type="submission" date="2022-09" db="EMBL/GenBank/DDBJ databases">
        <authorList>
            <person name="Palmer J.M."/>
        </authorList>
    </citation>
    <scope>NUCLEOTIDE SEQUENCE [LARGE SCALE GENOMIC DNA]</scope>
    <source>
        <strain evidence="2 3">DSM 7382</strain>
    </source>
</reference>
<feature type="region of interest" description="Disordered" evidence="1">
    <location>
        <begin position="1"/>
        <end position="20"/>
    </location>
</feature>
<dbReference type="EMBL" id="JASBNA010000143">
    <property type="protein sequence ID" value="KAK7676007.1"/>
    <property type="molecule type" value="Genomic_DNA"/>
</dbReference>
<proteinExistence type="predicted"/>